<reference evidence="3" key="2">
    <citation type="journal article" date="2021" name="Microorganisms">
        <title>Bacterial Dimethylsulfoniopropionate Biosynthesis in the East China Sea.</title>
        <authorList>
            <person name="Liu J."/>
            <person name="Zhang Y."/>
            <person name="Liu J."/>
            <person name="Zhong H."/>
            <person name="Williams B.T."/>
            <person name="Zheng Y."/>
            <person name="Curson A.R.J."/>
            <person name="Sun C."/>
            <person name="Sun H."/>
            <person name="Song D."/>
            <person name="Wagner Mackenzie B."/>
            <person name="Bermejo Martinez A."/>
            <person name="Todd J.D."/>
            <person name="Zhang X.H."/>
        </authorList>
    </citation>
    <scope>NUCLEOTIDE SEQUENCE</scope>
    <source>
        <strain evidence="3">AESS21</strain>
    </source>
</reference>
<comment type="caution">
    <text evidence="3">The sequence shown here is derived from an EMBL/GenBank/DDBJ whole genome shotgun (WGS) entry which is preliminary data.</text>
</comment>
<accession>A0A944GSE3</accession>
<gene>
    <name evidence="3" type="ORF">DYI23_03925</name>
</gene>
<evidence type="ECO:0000313" key="4">
    <source>
        <dbReference type="Proteomes" id="UP000705379"/>
    </source>
</evidence>
<proteinExistence type="predicted"/>
<dbReference type="AlphaFoldDB" id="A0A944GSE3"/>
<dbReference type="PANTHER" id="PTHR12558">
    <property type="entry name" value="CELL DIVISION CYCLE 16,23,27"/>
    <property type="match status" value="1"/>
</dbReference>
<protein>
    <submittedName>
        <fullName evidence="3">Tetratricopeptide repeat protein</fullName>
    </submittedName>
</protein>
<dbReference type="PROSITE" id="PS50005">
    <property type="entry name" value="TPR"/>
    <property type="match status" value="2"/>
</dbReference>
<dbReference type="EMBL" id="QTKU01000001">
    <property type="protein sequence ID" value="MBS8259360.1"/>
    <property type="molecule type" value="Genomic_DNA"/>
</dbReference>
<dbReference type="Proteomes" id="UP000705379">
    <property type="component" value="Unassembled WGS sequence"/>
</dbReference>
<feature type="region of interest" description="Disordered" evidence="2">
    <location>
        <begin position="327"/>
        <end position="358"/>
    </location>
</feature>
<dbReference type="Gene3D" id="1.25.40.10">
    <property type="entry name" value="Tetratricopeptide repeat domain"/>
    <property type="match status" value="1"/>
</dbReference>
<keyword evidence="1" id="KW-0802">TPR repeat</keyword>
<dbReference type="SMART" id="SM00028">
    <property type="entry name" value="TPR"/>
    <property type="match status" value="6"/>
</dbReference>
<dbReference type="RefSeq" id="WP_213215009.1">
    <property type="nucleotide sequence ID" value="NZ_QTKU01000001.1"/>
</dbReference>
<feature type="repeat" description="TPR" evidence="1">
    <location>
        <begin position="175"/>
        <end position="208"/>
    </location>
</feature>
<reference evidence="3" key="1">
    <citation type="submission" date="2018-08" db="EMBL/GenBank/DDBJ databases">
        <authorList>
            <person name="Jin W."/>
            <person name="Wang H."/>
            <person name="Yang Y."/>
            <person name="Li M."/>
            <person name="Liu J."/>
        </authorList>
    </citation>
    <scope>NUCLEOTIDE SEQUENCE</scope>
    <source>
        <strain evidence="3">AESS21</strain>
    </source>
</reference>
<evidence type="ECO:0000256" key="2">
    <source>
        <dbReference type="SAM" id="MobiDB-lite"/>
    </source>
</evidence>
<dbReference type="InterPro" id="IPR019734">
    <property type="entry name" value="TPR_rpt"/>
</dbReference>
<dbReference type="SUPFAM" id="SSF48452">
    <property type="entry name" value="TPR-like"/>
    <property type="match status" value="2"/>
</dbReference>
<dbReference type="Pfam" id="PF13432">
    <property type="entry name" value="TPR_16"/>
    <property type="match status" value="3"/>
</dbReference>
<evidence type="ECO:0000313" key="3">
    <source>
        <dbReference type="EMBL" id="MBS8259360.1"/>
    </source>
</evidence>
<name>A0A944GSE3_9HYPH</name>
<feature type="repeat" description="TPR" evidence="1">
    <location>
        <begin position="5"/>
        <end position="38"/>
    </location>
</feature>
<dbReference type="PANTHER" id="PTHR12558:SF13">
    <property type="entry name" value="CELL DIVISION CYCLE PROTEIN 27 HOMOLOG"/>
    <property type="match status" value="1"/>
</dbReference>
<organism evidence="3 4">
    <name type="scientific">Roseibium polysiphoniae</name>
    <dbReference type="NCBI Taxonomy" id="2571221"/>
    <lineage>
        <taxon>Bacteria</taxon>
        <taxon>Pseudomonadati</taxon>
        <taxon>Pseudomonadota</taxon>
        <taxon>Alphaproteobacteria</taxon>
        <taxon>Hyphomicrobiales</taxon>
        <taxon>Stappiaceae</taxon>
        <taxon>Roseibium</taxon>
    </lineage>
</organism>
<evidence type="ECO:0000256" key="1">
    <source>
        <dbReference type="PROSITE-ProRule" id="PRU00339"/>
    </source>
</evidence>
<sequence>MTTPAREAFDEALKHERQGDQEAALSAYLNALEADPDDIEIAYRTATALLRAGYLEEAASQLRRIVFVEPDHLQARANLGNCQLLLDDLGNAESNFEGVLAASPDNHNALYGLATVRLRQDKTQSALAPAERLMALLPENAPTLTLYAQITAKDPQASRAAAAYHKALGLDPSYVPALTGLSELLIRRKRYDEALTYADKALKLSPESADLHKLVAEAHFAAGNLDFAKSAYWAALTRATDDKTTILTSLSVVCRKLGDGEAALVHAHRAFEKAPDRRDAGNALGAALKALGHPKDARAVLTATAQSKPLDEALTTRIGRLAAEIRLAASSAPGQDTRDDPAEQVGNPTGSPDGPGDI</sequence>
<dbReference type="InterPro" id="IPR011990">
    <property type="entry name" value="TPR-like_helical_dom_sf"/>
</dbReference>